<reference evidence="5 6" key="1">
    <citation type="submission" date="2018-03" db="EMBL/GenBank/DDBJ databases">
        <title>Draft genome sequence of Rohu Carp (Labeo rohita).</title>
        <authorList>
            <person name="Das P."/>
            <person name="Kushwaha B."/>
            <person name="Joshi C.G."/>
            <person name="Kumar D."/>
            <person name="Nagpure N.S."/>
            <person name="Sahoo L."/>
            <person name="Das S.P."/>
            <person name="Bit A."/>
            <person name="Patnaik S."/>
            <person name="Meher P.K."/>
            <person name="Jayasankar P."/>
            <person name="Koringa P.G."/>
            <person name="Patel N.V."/>
            <person name="Hinsu A.T."/>
            <person name="Kumar R."/>
            <person name="Pandey M."/>
            <person name="Agarwal S."/>
            <person name="Srivastava S."/>
            <person name="Singh M."/>
            <person name="Iquebal M.A."/>
            <person name="Jaiswal S."/>
            <person name="Angadi U.B."/>
            <person name="Kumar N."/>
            <person name="Raza M."/>
            <person name="Shah T.M."/>
            <person name="Rai A."/>
            <person name="Jena J.K."/>
        </authorList>
    </citation>
    <scope>NUCLEOTIDE SEQUENCE [LARGE SCALE GENOMIC DNA]</scope>
    <source>
        <strain evidence="5">DASCIFA01</strain>
        <tissue evidence="5">Testis</tissue>
    </source>
</reference>
<dbReference type="OrthoDB" id="448280at2759"/>
<evidence type="ECO:0000313" key="6">
    <source>
        <dbReference type="Proteomes" id="UP000290572"/>
    </source>
</evidence>
<sequence>MDSDWISSDVSAGFDIRLLTLVLMLCFSLLCGFSPVCVMRRAARFSSDPGSRHRVLSLASCLACGVFLASCLLELLPDYLNRMRDTFSHLHVTLHFPLSEFILAMGFLVVFVVEQMLLAFREQTCDASQEKQALMDCHDRDAAPHRSRRSVSWSDGPCAVDDGRSHVGLRVFLLLFCLCVRAFLEGLSVGSQRERLLESCVTLLFYKGVVAFSLAVRLTHHALRRTLVAGALLLFSVACPAGIGMGLALDGATAGPQVQLVRCAVEGLTAGIFVNVCVLGSVWQELGPPKHRIHKVAFLLTGFALVTAILFTKV</sequence>
<dbReference type="InterPro" id="IPR003689">
    <property type="entry name" value="ZIP"/>
</dbReference>
<evidence type="ECO:0000256" key="2">
    <source>
        <dbReference type="ARBA" id="ARBA00022692"/>
    </source>
</evidence>
<dbReference type="Pfam" id="PF02535">
    <property type="entry name" value="Zip"/>
    <property type="match status" value="1"/>
</dbReference>
<dbReference type="Proteomes" id="UP000290572">
    <property type="component" value="Unassembled WGS sequence"/>
</dbReference>
<evidence type="ECO:0000256" key="4">
    <source>
        <dbReference type="ARBA" id="ARBA00023136"/>
    </source>
</evidence>
<dbReference type="EMBL" id="QBIY01013421">
    <property type="protein sequence ID" value="RXN05075.1"/>
    <property type="molecule type" value="Genomic_DNA"/>
</dbReference>
<dbReference type="STRING" id="84645.A0A498LHY6"/>
<evidence type="ECO:0000313" key="5">
    <source>
        <dbReference type="EMBL" id="RXN05075.1"/>
    </source>
</evidence>
<dbReference type="PANTHER" id="PTHR11040:SF58">
    <property type="entry name" value="ZINC TRANSPORTER ZIP1"/>
    <property type="match status" value="1"/>
</dbReference>
<protein>
    <submittedName>
        <fullName evidence="5">Zinc transporter ZIP1</fullName>
    </submittedName>
</protein>
<keyword evidence="4" id="KW-0472">Membrane</keyword>
<keyword evidence="6" id="KW-1185">Reference proteome</keyword>
<dbReference type="AlphaFoldDB" id="A0A498LHY6"/>
<comment type="caution">
    <text evidence="5">The sequence shown here is derived from an EMBL/GenBank/DDBJ whole genome shotgun (WGS) entry which is preliminary data.</text>
</comment>
<name>A0A498LHY6_LABRO</name>
<accession>A0A498LHY6</accession>
<comment type="subcellular location">
    <subcellularLocation>
        <location evidence="1">Membrane</location>
        <topology evidence="1">Multi-pass membrane protein</topology>
    </subcellularLocation>
</comment>
<dbReference type="GO" id="GO:0005385">
    <property type="term" value="F:zinc ion transmembrane transporter activity"/>
    <property type="evidence" value="ECO:0007669"/>
    <property type="project" value="TreeGrafter"/>
</dbReference>
<keyword evidence="2" id="KW-0812">Transmembrane</keyword>
<gene>
    <name evidence="5" type="ORF">ROHU_012812</name>
</gene>
<keyword evidence="3" id="KW-1133">Transmembrane helix</keyword>
<dbReference type="GO" id="GO:0005886">
    <property type="term" value="C:plasma membrane"/>
    <property type="evidence" value="ECO:0007669"/>
    <property type="project" value="TreeGrafter"/>
</dbReference>
<evidence type="ECO:0000256" key="1">
    <source>
        <dbReference type="ARBA" id="ARBA00004141"/>
    </source>
</evidence>
<organism evidence="5 6">
    <name type="scientific">Labeo rohita</name>
    <name type="common">Indian major carp</name>
    <name type="synonym">Cyprinus rohita</name>
    <dbReference type="NCBI Taxonomy" id="84645"/>
    <lineage>
        <taxon>Eukaryota</taxon>
        <taxon>Metazoa</taxon>
        <taxon>Chordata</taxon>
        <taxon>Craniata</taxon>
        <taxon>Vertebrata</taxon>
        <taxon>Euteleostomi</taxon>
        <taxon>Actinopterygii</taxon>
        <taxon>Neopterygii</taxon>
        <taxon>Teleostei</taxon>
        <taxon>Ostariophysi</taxon>
        <taxon>Cypriniformes</taxon>
        <taxon>Cyprinidae</taxon>
        <taxon>Labeoninae</taxon>
        <taxon>Labeonini</taxon>
        <taxon>Labeo</taxon>
    </lineage>
</organism>
<proteinExistence type="predicted"/>
<evidence type="ECO:0000256" key="3">
    <source>
        <dbReference type="ARBA" id="ARBA00022989"/>
    </source>
</evidence>
<dbReference type="PANTHER" id="PTHR11040">
    <property type="entry name" value="ZINC/IRON TRANSPORTER"/>
    <property type="match status" value="1"/>
</dbReference>